<accession>A0ACC6TBP6</accession>
<organism evidence="1 2">
    <name type="scientific">Arthrobacter nitrophenolicus</name>
    <dbReference type="NCBI Taxonomy" id="683150"/>
    <lineage>
        <taxon>Bacteria</taxon>
        <taxon>Bacillati</taxon>
        <taxon>Actinomycetota</taxon>
        <taxon>Actinomycetes</taxon>
        <taxon>Micrococcales</taxon>
        <taxon>Micrococcaceae</taxon>
        <taxon>Arthrobacter</taxon>
    </lineage>
</organism>
<protein>
    <submittedName>
        <fullName evidence="1">Uncharacterized protein</fullName>
    </submittedName>
</protein>
<proteinExistence type="predicted"/>
<dbReference type="Proteomes" id="UP001549207">
    <property type="component" value="Unassembled WGS sequence"/>
</dbReference>
<gene>
    <name evidence="1" type="ORF">ABIC98_000782</name>
</gene>
<evidence type="ECO:0000313" key="2">
    <source>
        <dbReference type="Proteomes" id="UP001549207"/>
    </source>
</evidence>
<sequence>MEPDEVVRLRLQAQMLREPRAGSPGTALRRLLAVQAQEFPYARWSLAQRVSSTGRAAVTAADIEQAVADGTVLRTHILRPTWHFVHREDLRWLTALSAPRLHGLNALTYRRTGIDAATAGRTAEVLAGAVAGGHHLTREQLAEELRAAGFEASGLRLAYIIMQAEVSGILASGTPVRSPGGALKQTYAVFDERVPAGPQPAPDREEALAELAFRYFTSRGPATAKDCAGWSGLTVTDVRKGVRLAREARPDALAATMIDGVEHYFAAGGADPGSQAGGTPAPGPRIDLVQCYDEYIMGYFATRHYMGGGAPAFPFAGEPIHVVLLDGRAAGSWRHRLLTDRCELDIRLHDPAAATTGSPLAAAVQEAVDRYAAFTGLPAVRVPSGTKLEGHT</sequence>
<reference evidence="1" key="1">
    <citation type="submission" date="2024-06" db="EMBL/GenBank/DDBJ databases">
        <title>Genomic Encyclopedia of Type Strains, Phase IV (KMG-IV): sequencing the most valuable type-strain genomes for metagenomic binning, comparative biology and taxonomic classification.</title>
        <authorList>
            <person name="Goeker M."/>
        </authorList>
    </citation>
    <scope>NUCLEOTIDE SEQUENCE</scope>
    <source>
        <strain evidence="1">SJCon</strain>
    </source>
</reference>
<comment type="caution">
    <text evidence="1">The sequence shown here is derived from an EMBL/GenBank/DDBJ whole genome shotgun (WGS) entry which is preliminary data.</text>
</comment>
<dbReference type="EMBL" id="JBEPNJ010000002">
    <property type="protein sequence ID" value="MET3771151.1"/>
    <property type="molecule type" value="Genomic_DNA"/>
</dbReference>
<evidence type="ECO:0000313" key="1">
    <source>
        <dbReference type="EMBL" id="MET3771151.1"/>
    </source>
</evidence>
<keyword evidence="2" id="KW-1185">Reference proteome</keyword>
<name>A0ACC6TBP6_9MICC</name>